<accession>A0A5N7N053</accession>
<feature type="chain" id="PRO_5030135860" evidence="1">
    <location>
        <begin position="42"/>
        <end position="228"/>
    </location>
</feature>
<evidence type="ECO:0000313" key="2">
    <source>
        <dbReference type="EMBL" id="MPR29486.1"/>
    </source>
</evidence>
<comment type="caution">
    <text evidence="2">The sequence shown here is derived from an EMBL/GenBank/DDBJ whole genome shotgun (WGS) entry which is preliminary data.</text>
</comment>
<dbReference type="Pfam" id="PF06035">
    <property type="entry name" value="Peptidase_C93"/>
    <property type="match status" value="1"/>
</dbReference>
<proteinExistence type="predicted"/>
<keyword evidence="1" id="KW-0732">Signal</keyword>
<name>A0A5N7N053_9HYPH</name>
<evidence type="ECO:0000256" key="1">
    <source>
        <dbReference type="SAM" id="SignalP"/>
    </source>
</evidence>
<dbReference type="RefSeq" id="WP_152716383.1">
    <property type="nucleotide sequence ID" value="NZ_VOSJ01000253.1"/>
</dbReference>
<reference evidence="2 3" key="1">
    <citation type="journal article" date="2019" name="Syst. Appl. Microbiol.">
        <title>Microvirga tunisiensis sp. nov., a root nodule symbiotic bacterium isolated from Lupinus micranthus and L. luteus grown in Northern Tunisia.</title>
        <authorList>
            <person name="Msaddak A."/>
            <person name="Rejili M."/>
            <person name="Duran D."/>
            <person name="Mars M."/>
            <person name="Palacios J.M."/>
            <person name="Ruiz-Argueso T."/>
            <person name="Rey L."/>
            <person name="Imperial J."/>
        </authorList>
    </citation>
    <scope>NUCLEOTIDE SEQUENCE [LARGE SCALE GENOMIC DNA]</scope>
    <source>
        <strain evidence="2 3">Lmie10</strain>
    </source>
</reference>
<organism evidence="2 3">
    <name type="scientific">Microvirga tunisiensis</name>
    <dbReference type="NCBI Taxonomy" id="2108360"/>
    <lineage>
        <taxon>Bacteria</taxon>
        <taxon>Pseudomonadati</taxon>
        <taxon>Pseudomonadota</taxon>
        <taxon>Alphaproteobacteria</taxon>
        <taxon>Hyphomicrobiales</taxon>
        <taxon>Methylobacteriaceae</taxon>
        <taxon>Microvirga</taxon>
    </lineage>
</organism>
<gene>
    <name evidence="2" type="ORF">FS320_31460</name>
</gene>
<dbReference type="EMBL" id="VOSK01000235">
    <property type="protein sequence ID" value="MPR29486.1"/>
    <property type="molecule type" value="Genomic_DNA"/>
</dbReference>
<dbReference type="PANTHER" id="PTHR39327:SF1">
    <property type="entry name" value="BLR5470 PROTEIN"/>
    <property type="match status" value="1"/>
</dbReference>
<keyword evidence="3" id="KW-1185">Reference proteome</keyword>
<sequence>MHRNASTGLHAQEETCVYRILRRVSQAAALLCLWAAHPVLAGTPEPAPVAQPIVSEDLRPSGEAGPTLAWMQFCDQHPRECSIDSSEPDTIPLTDGTWAFLQEINQHVNRTIAAVPDQDHWGVVDRWDYPDDGLGDCEDMQLLKRKLLVERGLPQRAMRMTVVIDEVGAGHAVLRVRTDHGDLILDNKRDAVLPWQQTGYVYVKGEGAGGKAWVWFGDRIAATATAAK</sequence>
<dbReference type="OrthoDB" id="7206808at2"/>
<evidence type="ECO:0000313" key="3">
    <source>
        <dbReference type="Proteomes" id="UP000403266"/>
    </source>
</evidence>
<dbReference type="InterPro" id="IPR010319">
    <property type="entry name" value="Transglutaminase-like_Cys_pept"/>
</dbReference>
<dbReference type="Gene3D" id="3.10.620.30">
    <property type="match status" value="1"/>
</dbReference>
<protein>
    <submittedName>
        <fullName evidence="2">Transglutaminase</fullName>
    </submittedName>
</protein>
<dbReference type="PANTHER" id="PTHR39327">
    <property type="match status" value="1"/>
</dbReference>
<feature type="signal peptide" evidence="1">
    <location>
        <begin position="1"/>
        <end position="41"/>
    </location>
</feature>
<dbReference type="Proteomes" id="UP000403266">
    <property type="component" value="Unassembled WGS sequence"/>
</dbReference>
<dbReference type="AlphaFoldDB" id="A0A5N7N053"/>